<evidence type="ECO:0000256" key="1">
    <source>
        <dbReference type="SAM" id="Phobius"/>
    </source>
</evidence>
<name>A0ABR0P2T8_GOSAR</name>
<accession>A0ABR0P2T8</accession>
<organism evidence="2 3">
    <name type="scientific">Gossypium arboreum</name>
    <name type="common">Tree cotton</name>
    <name type="synonym">Gossypium nanking</name>
    <dbReference type="NCBI Taxonomy" id="29729"/>
    <lineage>
        <taxon>Eukaryota</taxon>
        <taxon>Viridiplantae</taxon>
        <taxon>Streptophyta</taxon>
        <taxon>Embryophyta</taxon>
        <taxon>Tracheophyta</taxon>
        <taxon>Spermatophyta</taxon>
        <taxon>Magnoliopsida</taxon>
        <taxon>eudicotyledons</taxon>
        <taxon>Gunneridae</taxon>
        <taxon>Pentapetalae</taxon>
        <taxon>rosids</taxon>
        <taxon>malvids</taxon>
        <taxon>Malvales</taxon>
        <taxon>Malvaceae</taxon>
        <taxon>Malvoideae</taxon>
        <taxon>Gossypium</taxon>
    </lineage>
</organism>
<gene>
    <name evidence="2" type="ORF">PVK06_028374</name>
</gene>
<evidence type="ECO:0000313" key="2">
    <source>
        <dbReference type="EMBL" id="KAK5812930.1"/>
    </source>
</evidence>
<keyword evidence="1" id="KW-0812">Transmembrane</keyword>
<protein>
    <submittedName>
        <fullName evidence="2">Uncharacterized protein</fullName>
    </submittedName>
</protein>
<dbReference type="Proteomes" id="UP001358586">
    <property type="component" value="Chromosome 8"/>
</dbReference>
<evidence type="ECO:0000313" key="3">
    <source>
        <dbReference type="Proteomes" id="UP001358586"/>
    </source>
</evidence>
<keyword evidence="1" id="KW-1133">Transmembrane helix</keyword>
<keyword evidence="1" id="KW-0472">Membrane</keyword>
<proteinExistence type="predicted"/>
<dbReference type="EMBL" id="JARKNE010000008">
    <property type="protein sequence ID" value="KAK5812930.1"/>
    <property type="molecule type" value="Genomic_DNA"/>
</dbReference>
<keyword evidence="3" id="KW-1185">Reference proteome</keyword>
<comment type="caution">
    <text evidence="2">The sequence shown here is derived from an EMBL/GenBank/DDBJ whole genome shotgun (WGS) entry which is preliminary data.</text>
</comment>
<reference evidence="2 3" key="1">
    <citation type="submission" date="2023-03" db="EMBL/GenBank/DDBJ databases">
        <title>WGS of Gossypium arboreum.</title>
        <authorList>
            <person name="Yu D."/>
        </authorList>
    </citation>
    <scope>NUCLEOTIDE SEQUENCE [LARGE SCALE GENOMIC DNA]</scope>
    <source>
        <tissue evidence="2">Leaf</tissue>
    </source>
</reference>
<feature type="transmembrane region" description="Helical" evidence="1">
    <location>
        <begin position="12"/>
        <end position="27"/>
    </location>
</feature>
<sequence length="123" mass="14454">MDVVGDVVKDVLVIVIMVVITMILLTTRKRIIMKDKKEVVKIILQRLLRIYATDVYLVKLYQASIKKKGKHTETNFISRNDEMETKDEDIHYNTKTDHVYEGDKFNDLNNITHLDVADFFENH</sequence>